<dbReference type="PANTHER" id="PTHR45614:SF274">
    <property type="entry name" value="MYB-LIKE DNA-BINDING PROTEIN"/>
    <property type="match status" value="1"/>
</dbReference>
<dbReference type="GO" id="GO:0005634">
    <property type="term" value="C:nucleus"/>
    <property type="evidence" value="ECO:0007669"/>
    <property type="project" value="TreeGrafter"/>
</dbReference>
<dbReference type="Gene3D" id="1.10.10.60">
    <property type="entry name" value="Homeodomain-like"/>
    <property type="match status" value="2"/>
</dbReference>
<feature type="compositionally biased region" description="Basic residues" evidence="1">
    <location>
        <begin position="1"/>
        <end position="18"/>
    </location>
</feature>
<feature type="domain" description="Myb-like" evidence="2">
    <location>
        <begin position="22"/>
        <end position="79"/>
    </location>
</feature>
<comment type="caution">
    <text evidence="4">The sequence shown here is derived from an EMBL/GenBank/DDBJ whole genome shotgun (WGS) entry which is preliminary data.</text>
</comment>
<evidence type="ECO:0000313" key="5">
    <source>
        <dbReference type="Proteomes" id="UP001162131"/>
    </source>
</evidence>
<feature type="domain" description="Myb-like" evidence="2">
    <location>
        <begin position="80"/>
        <end position="130"/>
    </location>
</feature>
<feature type="region of interest" description="Disordered" evidence="1">
    <location>
        <begin position="1"/>
        <end position="28"/>
    </location>
</feature>
<dbReference type="EMBL" id="CAJZBQ010000020">
    <property type="protein sequence ID" value="CAG9318336.1"/>
    <property type="molecule type" value="Genomic_DNA"/>
</dbReference>
<dbReference type="Pfam" id="PF13921">
    <property type="entry name" value="Myb_DNA-bind_6"/>
    <property type="match status" value="1"/>
</dbReference>
<evidence type="ECO:0000259" key="3">
    <source>
        <dbReference type="PROSITE" id="PS51294"/>
    </source>
</evidence>
<evidence type="ECO:0000259" key="2">
    <source>
        <dbReference type="PROSITE" id="PS50090"/>
    </source>
</evidence>
<feature type="domain" description="HTH myb-type" evidence="3">
    <location>
        <begin position="24"/>
        <end position="83"/>
    </location>
</feature>
<dbReference type="PROSITE" id="PS51294">
    <property type="entry name" value="HTH_MYB"/>
    <property type="match status" value="2"/>
</dbReference>
<dbReference type="InterPro" id="IPR017930">
    <property type="entry name" value="Myb_dom"/>
</dbReference>
<evidence type="ECO:0000256" key="1">
    <source>
        <dbReference type="SAM" id="MobiDB-lite"/>
    </source>
</evidence>
<proteinExistence type="predicted"/>
<dbReference type="CDD" id="cd00167">
    <property type="entry name" value="SANT"/>
    <property type="match status" value="2"/>
</dbReference>
<dbReference type="AlphaFoldDB" id="A0AAU9IRW7"/>
<dbReference type="GO" id="GO:0000981">
    <property type="term" value="F:DNA-binding transcription factor activity, RNA polymerase II-specific"/>
    <property type="evidence" value="ECO:0007669"/>
    <property type="project" value="TreeGrafter"/>
</dbReference>
<name>A0AAU9IRW7_9CILI</name>
<dbReference type="Proteomes" id="UP001162131">
    <property type="component" value="Unassembled WGS sequence"/>
</dbReference>
<dbReference type="InterPro" id="IPR050560">
    <property type="entry name" value="MYB_TF"/>
</dbReference>
<dbReference type="SMART" id="SM00717">
    <property type="entry name" value="SANT"/>
    <property type="match status" value="2"/>
</dbReference>
<evidence type="ECO:0008006" key="6">
    <source>
        <dbReference type="Google" id="ProtNLM"/>
    </source>
</evidence>
<dbReference type="InterPro" id="IPR009057">
    <property type="entry name" value="Homeodomain-like_sf"/>
</dbReference>
<keyword evidence="5" id="KW-1185">Reference proteome</keyword>
<dbReference type="PROSITE" id="PS50090">
    <property type="entry name" value="MYB_LIKE"/>
    <property type="match status" value="2"/>
</dbReference>
<accession>A0AAU9IRW7</accession>
<protein>
    <recommendedName>
        <fullName evidence="6">Myb-like DNA-binding domain containing protein</fullName>
    </recommendedName>
</protein>
<sequence length="232" mass="27467">MTKHKLRKPRGRPPKKAKIIPPTSVKRRPWTPYEDEAIKQLVQENDKQQWANIAARLSLEYNIHGRSGKQCRERWHNHLAPSINKTPWTLEEEKVLFESHLELVNKWAEISKLLPGRTDNSIKNHFYSSMKRQYRKLYGSEGNRDQLKKYDHLLTSNIISSILKRLKHKNSKKILNEENQLEIPDSSEYDELMPIDDLSVVGHHIDNLSSIEHFQNFMEEAYLLPLEFFQTF</sequence>
<gene>
    <name evidence="4" type="ORF">BSTOLATCC_MIC20810</name>
</gene>
<feature type="domain" description="HTH myb-type" evidence="3">
    <location>
        <begin position="84"/>
        <end position="134"/>
    </location>
</feature>
<reference evidence="4" key="1">
    <citation type="submission" date="2021-09" db="EMBL/GenBank/DDBJ databases">
        <authorList>
            <consortium name="AG Swart"/>
            <person name="Singh M."/>
            <person name="Singh A."/>
            <person name="Seah K."/>
            <person name="Emmerich C."/>
        </authorList>
    </citation>
    <scope>NUCLEOTIDE SEQUENCE</scope>
    <source>
        <strain evidence="4">ATCC30299</strain>
    </source>
</reference>
<dbReference type="SUPFAM" id="SSF46689">
    <property type="entry name" value="Homeodomain-like"/>
    <property type="match status" value="1"/>
</dbReference>
<organism evidence="4 5">
    <name type="scientific">Blepharisma stoltei</name>
    <dbReference type="NCBI Taxonomy" id="1481888"/>
    <lineage>
        <taxon>Eukaryota</taxon>
        <taxon>Sar</taxon>
        <taxon>Alveolata</taxon>
        <taxon>Ciliophora</taxon>
        <taxon>Postciliodesmatophora</taxon>
        <taxon>Heterotrichea</taxon>
        <taxon>Heterotrichida</taxon>
        <taxon>Blepharismidae</taxon>
        <taxon>Blepharisma</taxon>
    </lineage>
</organism>
<evidence type="ECO:0000313" key="4">
    <source>
        <dbReference type="EMBL" id="CAG9318336.1"/>
    </source>
</evidence>
<dbReference type="PANTHER" id="PTHR45614">
    <property type="entry name" value="MYB PROTEIN-RELATED"/>
    <property type="match status" value="1"/>
</dbReference>
<dbReference type="InterPro" id="IPR001005">
    <property type="entry name" value="SANT/Myb"/>
</dbReference>
<dbReference type="GO" id="GO:0000978">
    <property type="term" value="F:RNA polymerase II cis-regulatory region sequence-specific DNA binding"/>
    <property type="evidence" value="ECO:0007669"/>
    <property type="project" value="TreeGrafter"/>
</dbReference>